<reference evidence="3" key="1">
    <citation type="submission" date="2016-11" db="EMBL/GenBank/DDBJ databases">
        <authorList>
            <person name="Shukria A."/>
            <person name="Stevens D.C."/>
        </authorList>
    </citation>
    <scope>NUCLEOTIDE SEQUENCE [LARGE SCALE GENOMIC DNA]</scope>
    <source>
        <strain evidence="3">Cbfe23</strain>
    </source>
</reference>
<dbReference type="AlphaFoldDB" id="A0A1L9B2Q0"/>
<dbReference type="SUPFAM" id="SSF54427">
    <property type="entry name" value="NTF2-like"/>
    <property type="match status" value="1"/>
</dbReference>
<evidence type="ECO:0000313" key="3">
    <source>
        <dbReference type="Proteomes" id="UP000182229"/>
    </source>
</evidence>
<organism evidence="2 3">
    <name type="scientific">Cystobacter ferrugineus</name>
    <dbReference type="NCBI Taxonomy" id="83449"/>
    <lineage>
        <taxon>Bacteria</taxon>
        <taxon>Pseudomonadati</taxon>
        <taxon>Myxococcota</taxon>
        <taxon>Myxococcia</taxon>
        <taxon>Myxococcales</taxon>
        <taxon>Cystobacterineae</taxon>
        <taxon>Archangiaceae</taxon>
        <taxon>Cystobacter</taxon>
    </lineage>
</organism>
<dbReference type="Gene3D" id="3.10.450.50">
    <property type="match status" value="1"/>
</dbReference>
<dbReference type="OrthoDB" id="5518600at2"/>
<feature type="domain" description="DUF4440" evidence="1">
    <location>
        <begin position="16"/>
        <end position="118"/>
    </location>
</feature>
<dbReference type="InterPro" id="IPR032710">
    <property type="entry name" value="NTF2-like_dom_sf"/>
</dbReference>
<dbReference type="Pfam" id="PF14534">
    <property type="entry name" value="DUF4440"/>
    <property type="match status" value="1"/>
</dbReference>
<dbReference type="InterPro" id="IPR027843">
    <property type="entry name" value="DUF4440"/>
</dbReference>
<gene>
    <name evidence="2" type="ORF">BON30_32595</name>
</gene>
<reference evidence="2 3" key="2">
    <citation type="submission" date="2016-12" db="EMBL/GenBank/DDBJ databases">
        <title>Draft Genome Sequence of Cystobacter ferrugineus Strain Cbfe23.</title>
        <authorList>
            <person name="Akbar S."/>
            <person name="Dowd S.E."/>
            <person name="Stevens D.C."/>
        </authorList>
    </citation>
    <scope>NUCLEOTIDE SEQUENCE [LARGE SCALE GENOMIC DNA]</scope>
    <source>
        <strain evidence="2 3">Cbfe23</strain>
    </source>
</reference>
<dbReference type="STRING" id="83449.BON30_32595"/>
<accession>A0A1L9B2Q0</accession>
<name>A0A1L9B2Q0_9BACT</name>
<proteinExistence type="predicted"/>
<comment type="caution">
    <text evidence="2">The sequence shown here is derived from an EMBL/GenBank/DDBJ whole genome shotgun (WGS) entry which is preliminary data.</text>
</comment>
<dbReference type="Proteomes" id="UP000182229">
    <property type="component" value="Unassembled WGS sequence"/>
</dbReference>
<keyword evidence="3" id="KW-1185">Reference proteome</keyword>
<protein>
    <submittedName>
        <fullName evidence="2">DUF4440 domain-containing protein</fullName>
    </submittedName>
</protein>
<dbReference type="RefSeq" id="WP_071902388.1">
    <property type="nucleotide sequence ID" value="NZ_MPIN01000010.1"/>
</dbReference>
<evidence type="ECO:0000259" key="1">
    <source>
        <dbReference type="Pfam" id="PF14534"/>
    </source>
</evidence>
<evidence type="ECO:0000313" key="2">
    <source>
        <dbReference type="EMBL" id="OJH36500.1"/>
    </source>
</evidence>
<sequence>MSQISAEQAKHELIPLLHAWTRAVGAKDHAWFDRHVDPSWSYTDYTGAQRGIADYLQLIQNVNWYTEDFQRFDVRIVSGSVALINGVYFARVDFQGSGLLELTLAFSAVWEQRGGVWKALLHHTSKLE</sequence>
<dbReference type="EMBL" id="MPIN01000010">
    <property type="protein sequence ID" value="OJH36500.1"/>
    <property type="molecule type" value="Genomic_DNA"/>
</dbReference>